<comment type="caution">
    <text evidence="5">The sequence shown here is derived from an EMBL/GenBank/DDBJ whole genome shotgun (WGS) entry which is preliminary data.</text>
</comment>
<dbReference type="SUPFAM" id="SSF53067">
    <property type="entry name" value="Actin-like ATPase domain"/>
    <property type="match status" value="2"/>
</dbReference>
<evidence type="ECO:0000256" key="2">
    <source>
        <dbReference type="ARBA" id="ARBA00022840"/>
    </source>
</evidence>
<dbReference type="Gene3D" id="3.90.640.10">
    <property type="entry name" value="Actin, Chain A, domain 4"/>
    <property type="match status" value="1"/>
</dbReference>
<dbReference type="PANTHER" id="PTHR42749:SF1">
    <property type="entry name" value="CELL SHAPE-DETERMINING PROTEIN MREB"/>
    <property type="match status" value="1"/>
</dbReference>
<feature type="transmembrane region" description="Helical" evidence="4">
    <location>
        <begin position="503"/>
        <end position="522"/>
    </location>
</feature>
<feature type="transmembrane region" description="Helical" evidence="4">
    <location>
        <begin position="397"/>
        <end position="420"/>
    </location>
</feature>
<dbReference type="Proteomes" id="UP000262621">
    <property type="component" value="Unassembled WGS sequence"/>
</dbReference>
<organism evidence="5 6">
    <name type="scientific">Micromonospora craniellae</name>
    <dbReference type="NCBI Taxonomy" id="2294034"/>
    <lineage>
        <taxon>Bacteria</taxon>
        <taxon>Bacillati</taxon>
        <taxon>Actinomycetota</taxon>
        <taxon>Actinomycetes</taxon>
        <taxon>Micromonosporales</taxon>
        <taxon>Micromonosporaceae</taxon>
        <taxon>Micromonospora</taxon>
    </lineage>
</organism>
<sequence>MRSGQVRLAIDCGSASTTGVVAWSDGSWSPLVFDGEPGLPSAVLVADDGSVVTGQQAWRAAVAQPQRFVPVPRRPADEQVSVAGVEVVPAELVAATLRRAADEARRMVGAAVEDVRLVVPAGWGPRRRTWLRHAAHRAGLPQPRLVEAPVAVASHLLAGGVPLPVGDAIVVCDLGGGAEVSVVRRTPVGFEILSTLADPDAGGDAIDAAMTAALSPDPVAPGTGEEVALTASVRTAKHALFAHAAVSVAVPSGPAVVVNDLVLTQAARPVLERAAGLVRDAVDAAEVDPATVAGLWCAGGTAQMRLVAEVLATETGLTPLLVRDPPLAAAHGAADAGARSPGEGPEVVVEPLPSVGRALAVAVSGFASLALVSHMLFTPVWNSAALGKWATLNWGELAMASVFAMLACLGVGTVLGAALASRTDTGLPLSPGAQVATGILTASWLGVAVACMYAVVGSQYIGMELGPFLRWSVVPIVPIVVVAAVLAVIAVRQWRTPAGGWSQFLAFPVSSVVTATVGMLVLQWSVTAERWPHMLVWIDFGGRFGGLLIGVGVVTALVSRPVLRLVLGAPVAILIAALAGPGTTGILAVIYAVAVGVWWLGRLWTRIIHPAPVTAVR</sequence>
<evidence type="ECO:0000313" key="6">
    <source>
        <dbReference type="Proteomes" id="UP000262621"/>
    </source>
</evidence>
<dbReference type="GO" id="GO:0005524">
    <property type="term" value="F:ATP binding"/>
    <property type="evidence" value="ECO:0007669"/>
    <property type="project" value="UniProtKB-KW"/>
</dbReference>
<dbReference type="InterPro" id="IPR043129">
    <property type="entry name" value="ATPase_NBD"/>
</dbReference>
<name>A0A372FQZ7_9ACTN</name>
<dbReference type="Gene3D" id="3.30.420.40">
    <property type="match status" value="2"/>
</dbReference>
<feature type="transmembrane region" description="Helical" evidence="4">
    <location>
        <begin position="534"/>
        <end position="555"/>
    </location>
</feature>
<reference evidence="5 6" key="1">
    <citation type="submission" date="2018-08" db="EMBL/GenBank/DDBJ databases">
        <title>Verrucosispora craniellae sp. nov., isolated from a marine sponge in the South China Sea.</title>
        <authorList>
            <person name="Li L."/>
            <person name="Lin H.W."/>
        </authorList>
    </citation>
    <scope>NUCLEOTIDE SEQUENCE [LARGE SCALE GENOMIC DNA]</scope>
    <source>
        <strain evidence="5 6">LHW63014</strain>
    </source>
</reference>
<keyword evidence="2" id="KW-0067">ATP-binding</keyword>
<dbReference type="EMBL" id="QVFU01000078">
    <property type="protein sequence ID" value="RFS43175.1"/>
    <property type="molecule type" value="Genomic_DNA"/>
</dbReference>
<evidence type="ECO:0000256" key="4">
    <source>
        <dbReference type="SAM" id="Phobius"/>
    </source>
</evidence>
<feature type="transmembrane region" description="Helical" evidence="4">
    <location>
        <begin position="585"/>
        <end position="601"/>
    </location>
</feature>
<keyword evidence="4" id="KW-0472">Membrane</keyword>
<keyword evidence="4" id="KW-1133">Transmembrane helix</keyword>
<protein>
    <submittedName>
        <fullName evidence="5">Hsp70 family protein</fullName>
    </submittedName>
</protein>
<dbReference type="Pfam" id="PF00012">
    <property type="entry name" value="HSP70"/>
    <property type="match status" value="1"/>
</dbReference>
<keyword evidence="6" id="KW-1185">Reference proteome</keyword>
<dbReference type="OrthoDB" id="3285153at2"/>
<keyword evidence="1" id="KW-0547">Nucleotide-binding</keyword>
<feature type="transmembrane region" description="Helical" evidence="4">
    <location>
        <begin position="432"/>
        <end position="456"/>
    </location>
</feature>
<evidence type="ECO:0000256" key="1">
    <source>
        <dbReference type="ARBA" id="ARBA00022741"/>
    </source>
</evidence>
<dbReference type="InterPro" id="IPR013126">
    <property type="entry name" value="Hsp_70_fam"/>
</dbReference>
<accession>A0A372FQZ7</accession>
<evidence type="ECO:0000313" key="5">
    <source>
        <dbReference type="EMBL" id="RFS43175.1"/>
    </source>
</evidence>
<dbReference type="GO" id="GO:0140662">
    <property type="term" value="F:ATP-dependent protein folding chaperone"/>
    <property type="evidence" value="ECO:0007669"/>
    <property type="project" value="InterPro"/>
</dbReference>
<proteinExistence type="predicted"/>
<gene>
    <name evidence="5" type="ORF">D0Q02_29270</name>
</gene>
<evidence type="ECO:0000256" key="3">
    <source>
        <dbReference type="ARBA" id="ARBA00023186"/>
    </source>
</evidence>
<feature type="transmembrane region" description="Helical" evidence="4">
    <location>
        <begin position="358"/>
        <end position="377"/>
    </location>
</feature>
<keyword evidence="4" id="KW-0812">Transmembrane</keyword>
<dbReference type="PANTHER" id="PTHR42749">
    <property type="entry name" value="CELL SHAPE-DETERMINING PROTEIN MREB"/>
    <property type="match status" value="1"/>
</dbReference>
<keyword evidence="3" id="KW-0143">Chaperone</keyword>
<feature type="transmembrane region" description="Helical" evidence="4">
    <location>
        <begin position="468"/>
        <end position="491"/>
    </location>
</feature>
<dbReference type="AlphaFoldDB" id="A0A372FQZ7"/>